<gene>
    <name evidence="1" type="ORF">PYW08_010857</name>
</gene>
<sequence length="762" mass="84855">MATEDVKPITVRKLPLILNRNIISKRNIKVVKSLSSSLQEDIIYTSKPGDFTSGEVRKMTIVNRLNVSTNCSVTIAKCQSHSGHIFEKTSEEITKLIGQQNYDILFSSLCSVISQELKVRSINALLTVPKKIKSVSCQTETNVTSFSELKNAVDFSCQTPDSWLEKNLIKFEPVKKPNPLKRRNRRQQLAPYVVKDTPEVKQPRRIVISPNNFKNIFKEDSVTQPESPSTETSLPELGPIFNEDSNNSIGRLSSLSVMTTPDLLDNPLNIISNVDKHTRAISDNVNQHKIEANEKFLNLDSPEGLSPTNERLPFRKQEELVRTPPEQRIKMLLRQGFNDLKDCLNRDSNGHLPIHVAVLTNDVDLLRRQCLVLKMRGAGVDVTADGLTPLKMSLFQENTSLTADLLHFGADPLDTDDDDRTAFHIAAELPTDHLQILINHCQRNARKILQENEQIWNPSYAFKPDEELVPILLTYINKLYDNQGYTPLMLASKVGKYNNVMTLVESCRATVNLTMPNSGNTALYLAVGAACMDAAERGNKAKIVDHFSKTVEILVENGADPGIDNFAGSSVNDLLTEFNIAELSMLIANKLTSIRYFDGQLPNGIKGSDFMLFKDDHGKVNLLDMKDERGKKPKDTSAKPPTVLNPPAKTPPVKTNTTKPTVTKTKSTPIIIENVEYKPVKVNNPTATNSTETPSLLKLPVNVATVKVDNISPTDSNTSSFPMVKNFKLNKPLTIIAEVKNNKRKLDIVVDSGKSKKSNKND</sequence>
<keyword evidence="2" id="KW-1185">Reference proteome</keyword>
<proteinExistence type="predicted"/>
<name>A0ACC2Q6Q5_9NEOP</name>
<evidence type="ECO:0000313" key="2">
    <source>
        <dbReference type="Proteomes" id="UP001231649"/>
    </source>
</evidence>
<protein>
    <submittedName>
        <fullName evidence="1">Uncharacterized protein</fullName>
    </submittedName>
</protein>
<accession>A0ACC2Q6Q5</accession>
<reference evidence="1" key="1">
    <citation type="submission" date="2023-03" db="EMBL/GenBank/DDBJ databases">
        <title>Chromosome-level genomes of two armyworms, Mythimna separata and Mythimna loreyi, provide insights into the biosynthesis and reception of sex pheromones.</title>
        <authorList>
            <person name="Zhao H."/>
        </authorList>
    </citation>
    <scope>NUCLEOTIDE SEQUENCE</scope>
    <source>
        <strain evidence="1">BeijingLab</strain>
    </source>
</reference>
<comment type="caution">
    <text evidence="1">The sequence shown here is derived from an EMBL/GenBank/DDBJ whole genome shotgun (WGS) entry which is preliminary data.</text>
</comment>
<dbReference type="Proteomes" id="UP001231649">
    <property type="component" value="Chromosome 28"/>
</dbReference>
<dbReference type="EMBL" id="CM056804">
    <property type="protein sequence ID" value="KAJ8706231.1"/>
    <property type="molecule type" value="Genomic_DNA"/>
</dbReference>
<evidence type="ECO:0000313" key="1">
    <source>
        <dbReference type="EMBL" id="KAJ8706231.1"/>
    </source>
</evidence>
<organism evidence="1 2">
    <name type="scientific">Mythimna loreyi</name>
    <dbReference type="NCBI Taxonomy" id="667449"/>
    <lineage>
        <taxon>Eukaryota</taxon>
        <taxon>Metazoa</taxon>
        <taxon>Ecdysozoa</taxon>
        <taxon>Arthropoda</taxon>
        <taxon>Hexapoda</taxon>
        <taxon>Insecta</taxon>
        <taxon>Pterygota</taxon>
        <taxon>Neoptera</taxon>
        <taxon>Endopterygota</taxon>
        <taxon>Lepidoptera</taxon>
        <taxon>Glossata</taxon>
        <taxon>Ditrysia</taxon>
        <taxon>Noctuoidea</taxon>
        <taxon>Noctuidae</taxon>
        <taxon>Noctuinae</taxon>
        <taxon>Hadenini</taxon>
        <taxon>Mythimna</taxon>
    </lineage>
</organism>